<feature type="compositionally biased region" description="Basic and acidic residues" evidence="1">
    <location>
        <begin position="11"/>
        <end position="23"/>
    </location>
</feature>
<evidence type="ECO:0000256" key="1">
    <source>
        <dbReference type="SAM" id="MobiDB-lite"/>
    </source>
</evidence>
<name>A0A1V6U9U7_PENNA</name>
<feature type="compositionally biased region" description="Low complexity" evidence="1">
    <location>
        <begin position="25"/>
        <end position="43"/>
    </location>
</feature>
<keyword evidence="3" id="KW-1185">Reference proteome</keyword>
<dbReference type="Proteomes" id="UP000191691">
    <property type="component" value="Unassembled WGS sequence"/>
</dbReference>
<organism evidence="2 3">
    <name type="scientific">Penicillium nalgiovense</name>
    <dbReference type="NCBI Taxonomy" id="60175"/>
    <lineage>
        <taxon>Eukaryota</taxon>
        <taxon>Fungi</taxon>
        <taxon>Dikarya</taxon>
        <taxon>Ascomycota</taxon>
        <taxon>Pezizomycotina</taxon>
        <taxon>Eurotiomycetes</taxon>
        <taxon>Eurotiomycetidae</taxon>
        <taxon>Eurotiales</taxon>
        <taxon>Aspergillaceae</taxon>
        <taxon>Penicillium</taxon>
    </lineage>
</organism>
<evidence type="ECO:0000313" key="2">
    <source>
        <dbReference type="EMBL" id="OQE35266.1"/>
    </source>
</evidence>
<comment type="caution">
    <text evidence="2">The sequence shown here is derived from an EMBL/GenBank/DDBJ whole genome shotgun (WGS) entry which is preliminary data.</text>
</comment>
<sequence length="43" mass="4279">MARSDGTSKPGRLEGRPPADRHSVPTTNAGAAASNAAVPGVHI</sequence>
<feature type="region of interest" description="Disordered" evidence="1">
    <location>
        <begin position="1"/>
        <end position="43"/>
    </location>
</feature>
<protein>
    <submittedName>
        <fullName evidence="2">Uncharacterized protein</fullName>
    </submittedName>
</protein>
<proteinExistence type="predicted"/>
<evidence type="ECO:0000313" key="3">
    <source>
        <dbReference type="Proteomes" id="UP000191691"/>
    </source>
</evidence>
<dbReference type="EMBL" id="MOOB01000832">
    <property type="protein sequence ID" value="OQE35266.1"/>
    <property type="molecule type" value="Genomic_DNA"/>
</dbReference>
<gene>
    <name evidence="2" type="ORF">PENNAL_c0832G06332</name>
</gene>
<dbReference type="AlphaFoldDB" id="A0A1V6U9U7"/>
<feature type="non-terminal residue" evidence="2">
    <location>
        <position position="43"/>
    </location>
</feature>
<reference evidence="3" key="1">
    <citation type="journal article" date="2017" name="Nat. Microbiol.">
        <title>Global analysis of biosynthetic gene clusters reveals vast potential of secondary metabolite production in Penicillium species.</title>
        <authorList>
            <person name="Nielsen J.C."/>
            <person name="Grijseels S."/>
            <person name="Prigent S."/>
            <person name="Ji B."/>
            <person name="Dainat J."/>
            <person name="Nielsen K.F."/>
            <person name="Frisvad J.C."/>
            <person name="Workman M."/>
            <person name="Nielsen J."/>
        </authorList>
    </citation>
    <scope>NUCLEOTIDE SEQUENCE [LARGE SCALE GENOMIC DNA]</scope>
    <source>
        <strain evidence="3">IBT 13039</strain>
    </source>
</reference>
<accession>A0A1V6U9U7</accession>